<feature type="transmembrane region" description="Helical" evidence="1">
    <location>
        <begin position="7"/>
        <end position="25"/>
    </location>
</feature>
<gene>
    <name evidence="2" type="ORF">A2442_02520</name>
</gene>
<keyword evidence="1" id="KW-0472">Membrane</keyword>
<comment type="caution">
    <text evidence="2">The sequence shown here is derived from an EMBL/GenBank/DDBJ whole genome shotgun (WGS) entry which is preliminary data.</text>
</comment>
<keyword evidence="1" id="KW-0812">Transmembrane</keyword>
<evidence type="ECO:0000256" key="1">
    <source>
        <dbReference type="SAM" id="Phobius"/>
    </source>
</evidence>
<dbReference type="Proteomes" id="UP000179003">
    <property type="component" value="Unassembled WGS sequence"/>
</dbReference>
<accession>A0A1F5EHY3</accession>
<evidence type="ECO:0000313" key="2">
    <source>
        <dbReference type="EMBL" id="OGD66985.1"/>
    </source>
</evidence>
<name>A0A1F5EHY3_9BACT</name>
<dbReference type="EMBL" id="MFAE01000010">
    <property type="protein sequence ID" value="OGD66985.1"/>
    <property type="molecule type" value="Genomic_DNA"/>
</dbReference>
<feature type="transmembrane region" description="Helical" evidence="1">
    <location>
        <begin position="45"/>
        <end position="67"/>
    </location>
</feature>
<dbReference type="AlphaFoldDB" id="A0A1F5EHY3"/>
<protein>
    <submittedName>
        <fullName evidence="2">Uncharacterized protein</fullName>
    </submittedName>
</protein>
<dbReference type="STRING" id="1797582.A2442_02520"/>
<feature type="transmembrane region" description="Helical" evidence="1">
    <location>
        <begin position="180"/>
        <end position="197"/>
    </location>
</feature>
<evidence type="ECO:0000313" key="3">
    <source>
        <dbReference type="Proteomes" id="UP000179003"/>
    </source>
</evidence>
<reference evidence="2 3" key="1">
    <citation type="journal article" date="2016" name="Nat. Commun.">
        <title>Thousands of microbial genomes shed light on interconnected biogeochemical processes in an aquifer system.</title>
        <authorList>
            <person name="Anantharaman K."/>
            <person name="Brown C.T."/>
            <person name="Hug L.A."/>
            <person name="Sharon I."/>
            <person name="Castelle C.J."/>
            <person name="Probst A.J."/>
            <person name="Thomas B.C."/>
            <person name="Singh A."/>
            <person name="Wilkins M.J."/>
            <person name="Karaoz U."/>
            <person name="Brodie E.L."/>
            <person name="Williams K.H."/>
            <person name="Hubbard S.S."/>
            <person name="Banfield J.F."/>
        </authorList>
    </citation>
    <scope>NUCLEOTIDE SEQUENCE [LARGE SCALE GENOMIC DNA]</scope>
</reference>
<sequence length="224" mass="25790">MKKSITILINTLALLFFLVPGLIIFERIFNYFTSYLLFRFSENFLLIIYAIIGFVLVGILGVLSIYAQEKKRQNIFVFVAILFSSIGGIVSGYFNLHIPIPTEDLLFSLYGISWLLLIGVLILLGKVKDITFDIIKKNIMSKTYPFYKILVYGLVIIFYIKNFTDSDGGIASLFDIQNNFSIQVFSFLVSFIVFWKAEKIIEILGRIILRMRKKIKSVPIIKNH</sequence>
<keyword evidence="1" id="KW-1133">Transmembrane helix</keyword>
<feature type="transmembrane region" description="Helical" evidence="1">
    <location>
        <begin position="144"/>
        <end position="160"/>
    </location>
</feature>
<organism evidence="2 3">
    <name type="scientific">Candidatus Campbellbacteria bacterium RIFOXYC2_FULL_35_25</name>
    <dbReference type="NCBI Taxonomy" id="1797582"/>
    <lineage>
        <taxon>Bacteria</taxon>
        <taxon>Candidatus Campbelliibacteriota</taxon>
    </lineage>
</organism>
<feature type="transmembrane region" description="Helical" evidence="1">
    <location>
        <begin position="74"/>
        <end position="94"/>
    </location>
</feature>
<feature type="transmembrane region" description="Helical" evidence="1">
    <location>
        <begin position="106"/>
        <end position="124"/>
    </location>
</feature>
<proteinExistence type="predicted"/>